<sequence length="482" mass="53667">MDIADREDATSALNSFKATTIQSGHTVLLRLPSGETKGFKVEKDATISIGRVGSFRANELIGHPYGLTYEIRGKELTVQPPHTLQEVEETDATNELINDGEFVQPLTLGEIEGLKKSGVHASVRLGLHFMQNRSIIYFPQDIIKAQIEQHANYSLKTEYSKEKYKQRKEAKYSKTFSTVEPTIYNVCDHWFKKDQNRIRDIRPDTLSQILNLANVRPGGRYIVVDEASGLLVSAILERLGGEGRLISICDVDSPPAYPVMTLMNFRKDVVTNIHSSLNWATAQEDYTPAVAQESSSEVGKSERHRIRLDKRKNAADTLLNAREELFAGEFDALLIASDYDSLEILQNLILYVAGSGSIVVQSPFSQPLTELQSKLRLDPGYLAPSITESWLRRYQVLPGRTHPTMSTSGSGGFLLHAIKVYDDPNASKVSSHRQSKRQKKEADEGNPTVPQTLESYQTTELEGKNATVADQASLTNEMEPIG</sequence>
<feature type="compositionally biased region" description="Polar residues" evidence="7">
    <location>
        <begin position="448"/>
        <end position="460"/>
    </location>
</feature>
<feature type="compositionally biased region" description="Basic residues" evidence="7">
    <location>
        <begin position="430"/>
        <end position="439"/>
    </location>
</feature>
<evidence type="ECO:0000256" key="7">
    <source>
        <dbReference type="SAM" id="MobiDB-lite"/>
    </source>
</evidence>
<evidence type="ECO:0000256" key="6">
    <source>
        <dbReference type="ARBA" id="ARBA00032319"/>
    </source>
</evidence>
<evidence type="ECO:0000256" key="1">
    <source>
        <dbReference type="ARBA" id="ARBA00004123"/>
    </source>
</evidence>
<dbReference type="InterPro" id="IPR017423">
    <property type="entry name" value="TRM6"/>
</dbReference>
<dbReference type="PANTHER" id="PTHR12945">
    <property type="entry name" value="TRANSLATION INITIATION FACTOR EIF3-RELATED"/>
    <property type="match status" value="1"/>
</dbReference>
<name>A0A9P7ASN7_9AGAM</name>
<dbReference type="RefSeq" id="XP_041161456.1">
    <property type="nucleotide sequence ID" value="XM_041299148.1"/>
</dbReference>
<keyword evidence="9" id="KW-1185">Reference proteome</keyword>
<evidence type="ECO:0000256" key="3">
    <source>
        <dbReference type="ARBA" id="ARBA00021704"/>
    </source>
</evidence>
<dbReference type="Gene3D" id="3.10.330.20">
    <property type="match status" value="1"/>
</dbReference>
<dbReference type="GO" id="GO:0030488">
    <property type="term" value="P:tRNA methylation"/>
    <property type="evidence" value="ECO:0007669"/>
    <property type="project" value="InterPro"/>
</dbReference>
<keyword evidence="5" id="KW-0539">Nucleus</keyword>
<dbReference type="Gene3D" id="3.40.50.150">
    <property type="entry name" value="Vaccinia Virus protein VP39"/>
    <property type="match status" value="1"/>
</dbReference>
<protein>
    <recommendedName>
        <fullName evidence="3">tRNA (adenine(58)-N(1))-methyltransferase non-catalytic subunit TRM6</fullName>
    </recommendedName>
    <alternativeName>
        <fullName evidence="6">tRNA(m1A58)-methyltransferase subunit TRM6</fullName>
    </alternativeName>
</protein>
<dbReference type="EMBL" id="JABBWE010000021">
    <property type="protein sequence ID" value="KAG1795702.1"/>
    <property type="molecule type" value="Genomic_DNA"/>
</dbReference>
<dbReference type="GO" id="GO:0031515">
    <property type="term" value="C:tRNA (m1A) methyltransferase complex"/>
    <property type="evidence" value="ECO:0007669"/>
    <property type="project" value="InterPro"/>
</dbReference>
<comment type="subcellular location">
    <subcellularLocation>
        <location evidence="1">Nucleus</location>
    </subcellularLocation>
</comment>
<organism evidence="8 9">
    <name type="scientific">Suillus plorans</name>
    <dbReference type="NCBI Taxonomy" id="116603"/>
    <lineage>
        <taxon>Eukaryota</taxon>
        <taxon>Fungi</taxon>
        <taxon>Dikarya</taxon>
        <taxon>Basidiomycota</taxon>
        <taxon>Agaricomycotina</taxon>
        <taxon>Agaricomycetes</taxon>
        <taxon>Agaricomycetidae</taxon>
        <taxon>Boletales</taxon>
        <taxon>Suillineae</taxon>
        <taxon>Suillaceae</taxon>
        <taxon>Suillus</taxon>
    </lineage>
</organism>
<accession>A0A9P7ASN7</accession>
<comment type="caution">
    <text evidence="8">The sequence shown here is derived from an EMBL/GenBank/DDBJ whole genome shotgun (WGS) entry which is preliminary data.</text>
</comment>
<evidence type="ECO:0000256" key="5">
    <source>
        <dbReference type="ARBA" id="ARBA00023242"/>
    </source>
</evidence>
<dbReference type="GO" id="GO:0005634">
    <property type="term" value="C:nucleus"/>
    <property type="evidence" value="ECO:0007669"/>
    <property type="project" value="UniProtKB-SubCell"/>
</dbReference>
<dbReference type="OrthoDB" id="10254665at2759"/>
<dbReference type="PANTHER" id="PTHR12945:SF0">
    <property type="entry name" value="TRNA (ADENINE(58)-N(1))-METHYLTRANSFERASE NON-CATALYTIC SUBUNIT TRM6"/>
    <property type="match status" value="1"/>
</dbReference>
<dbReference type="Proteomes" id="UP000719766">
    <property type="component" value="Unassembled WGS sequence"/>
</dbReference>
<feature type="region of interest" description="Disordered" evidence="7">
    <location>
        <begin position="426"/>
        <end position="482"/>
    </location>
</feature>
<evidence type="ECO:0000256" key="2">
    <source>
        <dbReference type="ARBA" id="ARBA00008320"/>
    </source>
</evidence>
<proteinExistence type="inferred from homology"/>
<dbReference type="AlphaFoldDB" id="A0A9P7ASN7"/>
<reference evidence="8" key="1">
    <citation type="journal article" date="2020" name="New Phytol.">
        <title>Comparative genomics reveals dynamic genome evolution in host specialist ectomycorrhizal fungi.</title>
        <authorList>
            <person name="Lofgren L.A."/>
            <person name="Nguyen N.H."/>
            <person name="Vilgalys R."/>
            <person name="Ruytinx J."/>
            <person name="Liao H.L."/>
            <person name="Branco S."/>
            <person name="Kuo A."/>
            <person name="LaButti K."/>
            <person name="Lipzen A."/>
            <person name="Andreopoulos W."/>
            <person name="Pangilinan J."/>
            <person name="Riley R."/>
            <person name="Hundley H."/>
            <person name="Na H."/>
            <person name="Barry K."/>
            <person name="Grigoriev I.V."/>
            <person name="Stajich J.E."/>
            <person name="Kennedy P.G."/>
        </authorList>
    </citation>
    <scope>NUCLEOTIDE SEQUENCE</scope>
    <source>
        <strain evidence="8">S12</strain>
    </source>
</reference>
<comment type="similarity">
    <text evidence="2">Belongs to the TRM6/GCD10 family.</text>
</comment>
<evidence type="ECO:0000256" key="4">
    <source>
        <dbReference type="ARBA" id="ARBA00022694"/>
    </source>
</evidence>
<keyword evidence="4" id="KW-0819">tRNA processing</keyword>
<evidence type="ECO:0000313" key="9">
    <source>
        <dbReference type="Proteomes" id="UP000719766"/>
    </source>
</evidence>
<dbReference type="Pfam" id="PF04189">
    <property type="entry name" value="Gcd10p"/>
    <property type="match status" value="1"/>
</dbReference>
<dbReference type="GeneID" id="64592912"/>
<evidence type="ECO:0000313" key="8">
    <source>
        <dbReference type="EMBL" id="KAG1795702.1"/>
    </source>
</evidence>
<gene>
    <name evidence="8" type="ORF">HD556DRAFT_1268905</name>
</gene>
<dbReference type="InterPro" id="IPR029063">
    <property type="entry name" value="SAM-dependent_MTases_sf"/>
</dbReference>